<evidence type="ECO:0000256" key="1">
    <source>
        <dbReference type="ARBA" id="ARBA00004496"/>
    </source>
</evidence>
<dbReference type="InterPro" id="IPR011006">
    <property type="entry name" value="CheY-like_superfamily"/>
</dbReference>
<keyword evidence="5" id="KW-0804">Transcription</keyword>
<feature type="modified residue" description="4-aspartylphosphate" evidence="6">
    <location>
        <position position="55"/>
    </location>
</feature>
<evidence type="ECO:0000259" key="8">
    <source>
        <dbReference type="PROSITE" id="PS50110"/>
    </source>
</evidence>
<dbReference type="InterPro" id="IPR039420">
    <property type="entry name" value="WalR-like"/>
</dbReference>
<dbReference type="GO" id="GO:0006355">
    <property type="term" value="P:regulation of DNA-templated transcription"/>
    <property type="evidence" value="ECO:0007669"/>
    <property type="project" value="InterPro"/>
</dbReference>
<dbReference type="InterPro" id="IPR016032">
    <property type="entry name" value="Sig_transdc_resp-reg_C-effctor"/>
</dbReference>
<evidence type="ECO:0000256" key="4">
    <source>
        <dbReference type="ARBA" id="ARBA00023125"/>
    </source>
</evidence>
<dbReference type="InterPro" id="IPR000792">
    <property type="entry name" value="Tscrpt_reg_LuxR_C"/>
</dbReference>
<keyword evidence="10" id="KW-1185">Reference proteome</keyword>
<evidence type="ECO:0000256" key="2">
    <source>
        <dbReference type="ARBA" id="ARBA00022553"/>
    </source>
</evidence>
<feature type="domain" description="HTH luxR-type" evidence="7">
    <location>
        <begin position="145"/>
        <end position="210"/>
    </location>
</feature>
<organism evidence="9 10">
    <name type="scientific">Terribacillus aidingensis</name>
    <dbReference type="NCBI Taxonomy" id="586416"/>
    <lineage>
        <taxon>Bacteria</taxon>
        <taxon>Bacillati</taxon>
        <taxon>Bacillota</taxon>
        <taxon>Bacilli</taxon>
        <taxon>Bacillales</taxon>
        <taxon>Bacillaceae</taxon>
        <taxon>Terribacillus</taxon>
    </lineage>
</organism>
<evidence type="ECO:0000313" key="9">
    <source>
        <dbReference type="EMBL" id="SNZ15503.1"/>
    </source>
</evidence>
<dbReference type="EMBL" id="OBEK01000004">
    <property type="protein sequence ID" value="SNZ15503.1"/>
    <property type="molecule type" value="Genomic_DNA"/>
</dbReference>
<dbReference type="PANTHER" id="PTHR43214:SF37">
    <property type="entry name" value="TRANSCRIPTIONAL REGULATORY PROTEIN YDFI"/>
    <property type="match status" value="1"/>
</dbReference>
<dbReference type="CDD" id="cd17535">
    <property type="entry name" value="REC_NarL-like"/>
    <property type="match status" value="1"/>
</dbReference>
<dbReference type="PANTHER" id="PTHR43214">
    <property type="entry name" value="TWO-COMPONENT RESPONSE REGULATOR"/>
    <property type="match status" value="1"/>
</dbReference>
<dbReference type="SUPFAM" id="SSF46894">
    <property type="entry name" value="C-terminal effector domain of the bipartite response regulators"/>
    <property type="match status" value="1"/>
</dbReference>
<name>A0A285P2W8_9BACI</name>
<dbReference type="SMART" id="SM00421">
    <property type="entry name" value="HTH_LUXR"/>
    <property type="match status" value="1"/>
</dbReference>
<dbReference type="Pfam" id="PF00072">
    <property type="entry name" value="Response_reg"/>
    <property type="match status" value="1"/>
</dbReference>
<sequence>MPHKILIVDDHLVVREGLKLLVGLNPEFVTAGEAENGREAVELAGELNPDVILMDLYMPVMTGLEAIKEISEKHPSIPVIILTTYNEDKLMAEGMEYGAKGYLLKDTSPENMFRTLDAAIRGDTLISSEMMTRIQSYKKEEEKQRVKPKIYLSSKEIDVLEAVARGAKSKEIAIDLKISERTVKARLTDIYNKLGVSSRAEAAALAIQTGIITLQD</sequence>
<keyword evidence="4" id="KW-0238">DNA-binding</keyword>
<dbReference type="GO" id="GO:0005737">
    <property type="term" value="C:cytoplasm"/>
    <property type="evidence" value="ECO:0007669"/>
    <property type="project" value="UniProtKB-SubCell"/>
</dbReference>
<dbReference type="OrthoDB" id="9780153at2"/>
<dbReference type="AlphaFoldDB" id="A0A285P2W8"/>
<dbReference type="GO" id="GO:0003677">
    <property type="term" value="F:DNA binding"/>
    <property type="evidence" value="ECO:0007669"/>
    <property type="project" value="UniProtKB-KW"/>
</dbReference>
<protein>
    <submittedName>
        <fullName evidence="9">Two component transcriptional regulator, LuxR family</fullName>
    </submittedName>
</protein>
<gene>
    <name evidence="9" type="ORF">SAMN05421503_2651</name>
</gene>
<keyword evidence="2 6" id="KW-0597">Phosphoprotein</keyword>
<dbReference type="Gene3D" id="3.40.50.2300">
    <property type="match status" value="1"/>
</dbReference>
<dbReference type="PROSITE" id="PS50110">
    <property type="entry name" value="RESPONSE_REGULATORY"/>
    <property type="match status" value="1"/>
</dbReference>
<evidence type="ECO:0000259" key="7">
    <source>
        <dbReference type="PROSITE" id="PS50043"/>
    </source>
</evidence>
<feature type="domain" description="Response regulatory" evidence="8">
    <location>
        <begin position="4"/>
        <end position="120"/>
    </location>
</feature>
<dbReference type="GO" id="GO:0000160">
    <property type="term" value="P:phosphorelay signal transduction system"/>
    <property type="evidence" value="ECO:0007669"/>
    <property type="project" value="InterPro"/>
</dbReference>
<dbReference type="RefSeq" id="WP_097042837.1">
    <property type="nucleotide sequence ID" value="NZ_OBEK01000004.1"/>
</dbReference>
<dbReference type="Proteomes" id="UP000219356">
    <property type="component" value="Unassembled WGS sequence"/>
</dbReference>
<reference evidence="10" key="1">
    <citation type="submission" date="2017-09" db="EMBL/GenBank/DDBJ databases">
        <authorList>
            <person name="Varghese N."/>
            <person name="Submissions S."/>
        </authorList>
    </citation>
    <scope>NUCLEOTIDE SEQUENCE [LARGE SCALE GENOMIC DNA]</scope>
    <source>
        <strain evidence="10">CGMCC 1.8913</strain>
    </source>
</reference>
<dbReference type="PROSITE" id="PS50043">
    <property type="entry name" value="HTH_LUXR_2"/>
    <property type="match status" value="1"/>
</dbReference>
<dbReference type="CDD" id="cd06170">
    <property type="entry name" value="LuxR_C_like"/>
    <property type="match status" value="1"/>
</dbReference>
<dbReference type="InterPro" id="IPR001789">
    <property type="entry name" value="Sig_transdc_resp-reg_receiver"/>
</dbReference>
<proteinExistence type="predicted"/>
<dbReference type="SMART" id="SM00448">
    <property type="entry name" value="REC"/>
    <property type="match status" value="1"/>
</dbReference>
<evidence type="ECO:0000256" key="6">
    <source>
        <dbReference type="PROSITE-ProRule" id="PRU00169"/>
    </source>
</evidence>
<dbReference type="InterPro" id="IPR058245">
    <property type="entry name" value="NreC/VraR/RcsB-like_REC"/>
</dbReference>
<accession>A0A285P2W8</accession>
<keyword evidence="3" id="KW-0805">Transcription regulation</keyword>
<evidence type="ECO:0000313" key="10">
    <source>
        <dbReference type="Proteomes" id="UP000219356"/>
    </source>
</evidence>
<evidence type="ECO:0000256" key="3">
    <source>
        <dbReference type="ARBA" id="ARBA00023015"/>
    </source>
</evidence>
<comment type="subcellular location">
    <subcellularLocation>
        <location evidence="1">Cytoplasm</location>
    </subcellularLocation>
</comment>
<dbReference type="PRINTS" id="PR00038">
    <property type="entry name" value="HTHLUXR"/>
</dbReference>
<evidence type="ECO:0000256" key="5">
    <source>
        <dbReference type="ARBA" id="ARBA00023163"/>
    </source>
</evidence>
<dbReference type="Pfam" id="PF00196">
    <property type="entry name" value="GerE"/>
    <property type="match status" value="1"/>
</dbReference>
<dbReference type="SUPFAM" id="SSF52172">
    <property type="entry name" value="CheY-like"/>
    <property type="match status" value="1"/>
</dbReference>